<dbReference type="AlphaFoldDB" id="A0A7S0BZ67"/>
<dbReference type="PANTHER" id="PTHR30566">
    <property type="entry name" value="YNAI-RELATED MECHANOSENSITIVE ION CHANNEL"/>
    <property type="match status" value="1"/>
</dbReference>
<reference evidence="2" key="1">
    <citation type="submission" date="2021-01" db="EMBL/GenBank/DDBJ databases">
        <authorList>
            <person name="Corre E."/>
            <person name="Pelletier E."/>
            <person name="Niang G."/>
            <person name="Scheremetjew M."/>
            <person name="Finn R."/>
            <person name="Kale V."/>
            <person name="Holt S."/>
            <person name="Cochrane G."/>
            <person name="Meng A."/>
            <person name="Brown T."/>
            <person name="Cohen L."/>
        </authorList>
    </citation>
    <scope>NUCLEOTIDE SEQUENCE</scope>
    <source>
        <strain evidence="2">CCAP1064/1</strain>
    </source>
</reference>
<dbReference type="EMBL" id="HBEL01006780">
    <property type="protein sequence ID" value="CAD8407141.1"/>
    <property type="molecule type" value="Transcribed_RNA"/>
</dbReference>
<dbReference type="PANTHER" id="PTHR30566:SF5">
    <property type="entry name" value="MECHANOSENSITIVE ION CHANNEL PROTEIN 1, MITOCHONDRIAL-RELATED"/>
    <property type="match status" value="1"/>
</dbReference>
<sequence>MKIIIWLLLLLPPQILAFQTTSLRLSRPLQIPPHRVRAVPNSIVHEVAEFSPLANLFPFTSWIPALWSERVALLAGFGNHLELGALGVLVASCALLPNAVQIVHRGLERVRRRETKEGLYKSTKTFHLANHVRQGLVGSAIFLFLHMVSDVLMKRLSVPIKLPIVKTMSSDFAAIYFTVLSMVRVRWAKNALLTRFLRSEAEVVSGAQAVTNLGLYIVTAVLITEHLSAAFQIRSGRIINTLMGFGGVGTIAVALASQDIAAGILSGVQLSLFKPFLAGDHLEGYGKVEKINLFTTSVRGEY</sequence>
<evidence type="ECO:0000313" key="2">
    <source>
        <dbReference type="EMBL" id="CAD8407141.1"/>
    </source>
</evidence>
<feature type="chain" id="PRO_5030541673" evidence="1">
    <location>
        <begin position="18"/>
        <end position="302"/>
    </location>
</feature>
<protein>
    <submittedName>
        <fullName evidence="2">Uncharacterized protein</fullName>
    </submittedName>
</protein>
<gene>
    <name evidence="2" type="ORF">PINE0816_LOCUS3258</name>
</gene>
<accession>A0A7S0BZ67</accession>
<name>A0A7S0BZ67_9STRA</name>
<proteinExistence type="predicted"/>
<evidence type="ECO:0000256" key="1">
    <source>
        <dbReference type="SAM" id="SignalP"/>
    </source>
</evidence>
<organism evidence="2">
    <name type="scientific">Proboscia inermis</name>
    <dbReference type="NCBI Taxonomy" id="420281"/>
    <lineage>
        <taxon>Eukaryota</taxon>
        <taxon>Sar</taxon>
        <taxon>Stramenopiles</taxon>
        <taxon>Ochrophyta</taxon>
        <taxon>Bacillariophyta</taxon>
        <taxon>Coscinodiscophyceae</taxon>
        <taxon>Rhizosoleniophycidae</taxon>
        <taxon>Rhizosoleniales</taxon>
        <taxon>Rhizosoleniaceae</taxon>
        <taxon>Proboscia</taxon>
    </lineage>
</organism>
<feature type="signal peptide" evidence="1">
    <location>
        <begin position="1"/>
        <end position="17"/>
    </location>
</feature>
<keyword evidence="1" id="KW-0732">Signal</keyword>